<gene>
    <name evidence="2" type="ORF">I7I52_07382</name>
</gene>
<accession>A0A8H7YFW8</accession>
<dbReference type="AlphaFoldDB" id="A0A8H7YFW8"/>
<dbReference type="Proteomes" id="UP000670092">
    <property type="component" value="Unassembled WGS sequence"/>
</dbReference>
<evidence type="ECO:0000313" key="2">
    <source>
        <dbReference type="EMBL" id="KAG5290381.1"/>
    </source>
</evidence>
<comment type="caution">
    <text evidence="2">The sequence shown here is derived from an EMBL/GenBank/DDBJ whole genome shotgun (WGS) entry which is preliminary data.</text>
</comment>
<feature type="region of interest" description="Disordered" evidence="1">
    <location>
        <begin position="95"/>
        <end position="124"/>
    </location>
</feature>
<protein>
    <submittedName>
        <fullName evidence="2">Uncharacterized protein</fullName>
    </submittedName>
</protein>
<name>A0A8H7YFW8_AJECA</name>
<evidence type="ECO:0000256" key="1">
    <source>
        <dbReference type="SAM" id="MobiDB-lite"/>
    </source>
</evidence>
<dbReference type="EMBL" id="JAEVHI010000005">
    <property type="protein sequence ID" value="KAG5290381.1"/>
    <property type="molecule type" value="Genomic_DNA"/>
</dbReference>
<proteinExistence type="predicted"/>
<evidence type="ECO:0000313" key="3">
    <source>
        <dbReference type="Proteomes" id="UP000670092"/>
    </source>
</evidence>
<dbReference type="VEuPathDB" id="FungiDB:I7I52_07382"/>
<feature type="compositionally biased region" description="Polar residues" evidence="1">
    <location>
        <begin position="95"/>
        <end position="110"/>
    </location>
</feature>
<organism evidence="2 3">
    <name type="scientific">Ajellomyces capsulatus</name>
    <name type="common">Darling's disease fungus</name>
    <name type="synonym">Histoplasma capsulatum</name>
    <dbReference type="NCBI Taxonomy" id="5037"/>
    <lineage>
        <taxon>Eukaryota</taxon>
        <taxon>Fungi</taxon>
        <taxon>Dikarya</taxon>
        <taxon>Ascomycota</taxon>
        <taxon>Pezizomycotina</taxon>
        <taxon>Eurotiomycetes</taxon>
        <taxon>Eurotiomycetidae</taxon>
        <taxon>Onygenales</taxon>
        <taxon>Ajellomycetaceae</taxon>
        <taxon>Histoplasma</taxon>
    </lineage>
</organism>
<sequence>MCIYLYWASVSHGLPTVSSAGFNFLKVFAWPWANTPSNPFVPLNISPTNGRIIDITTTDVFLAADIHISHIFPGACWVKPVQGCLPKHHRFTMPSSQLIPQPPFTKQNNAIDKFKRTPRSHRKT</sequence>
<reference evidence="2 3" key="1">
    <citation type="submission" date="2021-01" db="EMBL/GenBank/DDBJ databases">
        <title>Chromosome-level genome assembly of a human fungal pathogen reveals clustering of transcriptionally co-regulated genes.</title>
        <authorList>
            <person name="Voorhies M."/>
            <person name="Cohen S."/>
            <person name="Shea T.P."/>
            <person name="Petrus S."/>
            <person name="Munoz J.F."/>
            <person name="Poplawski S."/>
            <person name="Goldman W.E."/>
            <person name="Michael T."/>
            <person name="Cuomo C.A."/>
            <person name="Sil A."/>
            <person name="Beyhan S."/>
        </authorList>
    </citation>
    <scope>NUCLEOTIDE SEQUENCE [LARGE SCALE GENOMIC DNA]</scope>
    <source>
        <strain evidence="2 3">G184AR</strain>
    </source>
</reference>